<name>A0AAV4D1M5_9GAST</name>
<dbReference type="AlphaFoldDB" id="A0AAV4D1M5"/>
<comment type="caution">
    <text evidence="2">The sequence shown here is derived from an EMBL/GenBank/DDBJ whole genome shotgun (WGS) entry which is preliminary data.</text>
</comment>
<keyword evidence="1" id="KW-0732">Signal</keyword>
<proteinExistence type="predicted"/>
<protein>
    <recommendedName>
        <fullName evidence="4">Secreted protein</fullName>
    </recommendedName>
</protein>
<organism evidence="2 3">
    <name type="scientific">Plakobranchus ocellatus</name>
    <dbReference type="NCBI Taxonomy" id="259542"/>
    <lineage>
        <taxon>Eukaryota</taxon>
        <taxon>Metazoa</taxon>
        <taxon>Spiralia</taxon>
        <taxon>Lophotrochozoa</taxon>
        <taxon>Mollusca</taxon>
        <taxon>Gastropoda</taxon>
        <taxon>Heterobranchia</taxon>
        <taxon>Euthyneura</taxon>
        <taxon>Panpulmonata</taxon>
        <taxon>Sacoglossa</taxon>
        <taxon>Placobranchoidea</taxon>
        <taxon>Plakobranchidae</taxon>
        <taxon>Plakobranchus</taxon>
    </lineage>
</organism>
<reference evidence="2 3" key="1">
    <citation type="journal article" date="2021" name="Elife">
        <title>Chloroplast acquisition without the gene transfer in kleptoplastic sea slugs, Plakobranchus ocellatus.</title>
        <authorList>
            <person name="Maeda T."/>
            <person name="Takahashi S."/>
            <person name="Yoshida T."/>
            <person name="Shimamura S."/>
            <person name="Takaki Y."/>
            <person name="Nagai Y."/>
            <person name="Toyoda A."/>
            <person name="Suzuki Y."/>
            <person name="Arimoto A."/>
            <person name="Ishii H."/>
            <person name="Satoh N."/>
            <person name="Nishiyama T."/>
            <person name="Hasebe M."/>
            <person name="Maruyama T."/>
            <person name="Minagawa J."/>
            <person name="Obokata J."/>
            <person name="Shigenobu S."/>
        </authorList>
    </citation>
    <scope>NUCLEOTIDE SEQUENCE [LARGE SCALE GENOMIC DNA]</scope>
</reference>
<feature type="signal peptide" evidence="1">
    <location>
        <begin position="1"/>
        <end position="26"/>
    </location>
</feature>
<evidence type="ECO:0000313" key="2">
    <source>
        <dbReference type="EMBL" id="GFO38092.1"/>
    </source>
</evidence>
<keyword evidence="3" id="KW-1185">Reference proteome</keyword>
<evidence type="ECO:0000313" key="3">
    <source>
        <dbReference type="Proteomes" id="UP000735302"/>
    </source>
</evidence>
<evidence type="ECO:0000256" key="1">
    <source>
        <dbReference type="SAM" id="SignalP"/>
    </source>
</evidence>
<feature type="chain" id="PRO_5043819942" description="Secreted protein" evidence="1">
    <location>
        <begin position="27"/>
        <end position="212"/>
    </location>
</feature>
<dbReference type="Proteomes" id="UP000735302">
    <property type="component" value="Unassembled WGS sequence"/>
</dbReference>
<dbReference type="EMBL" id="BLXT01007309">
    <property type="protein sequence ID" value="GFO38092.1"/>
    <property type="molecule type" value="Genomic_DNA"/>
</dbReference>
<evidence type="ECO:0008006" key="4">
    <source>
        <dbReference type="Google" id="ProtNLM"/>
    </source>
</evidence>
<sequence>MFCKRSKMWQLAALLPCLLFVSEVSGKCDVLFECGRLMGRRNIFFDESFIMSYLIGNNLDNVCPRVPSFTHCVDKNLASCDEQIIKSYNEANSNLLQYLCSPRGRELASILANSDLTNNADFRAVLKREIGRCYQTYRTAMGIDEQLPVMKSTTDVTLSDKCSFVKNLGQCLINIIRGDSMLALSRFIKDVWFYAAGKIFESIGCATEAHHM</sequence>
<gene>
    <name evidence="2" type="ORF">PoB_006459700</name>
</gene>
<accession>A0AAV4D1M5</accession>